<evidence type="ECO:0000256" key="2">
    <source>
        <dbReference type="SAM" id="MobiDB-lite"/>
    </source>
</evidence>
<dbReference type="InterPro" id="IPR055352">
    <property type="entry name" value="CCD_aECM"/>
</dbReference>
<organism evidence="4 5">
    <name type="scientific">Elaeophora elaphi</name>
    <dbReference type="NCBI Taxonomy" id="1147741"/>
    <lineage>
        <taxon>Eukaryota</taxon>
        <taxon>Metazoa</taxon>
        <taxon>Ecdysozoa</taxon>
        <taxon>Nematoda</taxon>
        <taxon>Chromadorea</taxon>
        <taxon>Rhabditida</taxon>
        <taxon>Spirurina</taxon>
        <taxon>Spiruromorpha</taxon>
        <taxon>Filarioidea</taxon>
        <taxon>Onchocercidae</taxon>
        <taxon>Elaeophora</taxon>
    </lineage>
</organism>
<dbReference type="WBParaSite" id="EEL_0000192701-mRNA-1">
    <property type="protein sequence ID" value="EEL_0000192701-mRNA-1"/>
    <property type="gene ID" value="EEL_0000192701"/>
</dbReference>
<evidence type="ECO:0000313" key="4">
    <source>
        <dbReference type="Proteomes" id="UP000050640"/>
    </source>
</evidence>
<keyword evidence="4" id="KW-1185">Reference proteome</keyword>
<feature type="compositionally biased region" description="Basic and acidic residues" evidence="2">
    <location>
        <begin position="1"/>
        <end position="13"/>
    </location>
</feature>
<dbReference type="AlphaFoldDB" id="A0A0R3RKB8"/>
<evidence type="ECO:0000256" key="1">
    <source>
        <dbReference type="SAM" id="Coils"/>
    </source>
</evidence>
<feature type="coiled-coil region" evidence="1">
    <location>
        <begin position="412"/>
        <end position="439"/>
    </location>
</feature>
<feature type="coiled-coil region" evidence="1">
    <location>
        <begin position="581"/>
        <end position="652"/>
    </location>
</feature>
<name>A0A0R3RKB8_9BILA</name>
<evidence type="ECO:0000259" key="3">
    <source>
        <dbReference type="Pfam" id="PF23626"/>
    </source>
</evidence>
<sequence>TEGKGAEGNKGDEQVGFGQSTSRHSKLEASPSPLVLIITSRVSRGTGDGEGAGQEGSTATDVTEAAEMEGAEGMGKEGIEGSERGEGAKGAEGIGKEKVEGAGKEGLGYTRSERRKEMSSSLAPEEQLGLGQQSLPYSKVKASSSPIIAMMTSQISSGIGDQEGTAKEGTDERVGAGLLISTTDITMPERLHGASRAKLIETGKEERYGADETHSVSETVSKTVKFKGIRSNVANRTDSSDIYIGGHLLTPKPTWSSELGLARRVYMISDRDASIVWKRIGHWRFEQMNQTLKKSMNISKSVARHESMFIDSKSNFTEVADIKLKKMEIAKSKSTMKQSAIYGEEVNVSRSDAANIISRNRMMKEFDHNVSKTPVSLQELIDVAAHKVRFQLSNKSSLEERSSSSEYIEEIRHGWQEALEVLREQLRSFEDKTELAVRESHKMATVQNRKMNITYLLSSGDEMSAKELKSRLLSAGWYVNSSGGYYIGQKNETRTNSNEYMMKSGKKTVENSWRNSWHWTYGSVGSATKLMEMRRKMLEARKRNGTLTKGMNLSTSAGKLQEMKASQEKRWESKQEELMFVRSLEQKARLEEARLLREEQMELRKQQELQHGFIDKTQRARHEEITSRLEQLAEKERKYSEDLERMERIKLKLTMTPSPNNHKLSRTSIDISKDLLPATRCSTVKKFIRIFAVGNPVKWIREHCSVVKMYFPKESCESVQNTFKSCFQ</sequence>
<accession>A0A0R3RKB8</accession>
<proteinExistence type="predicted"/>
<evidence type="ECO:0000313" key="5">
    <source>
        <dbReference type="WBParaSite" id="EEL_0000192701-mRNA-1"/>
    </source>
</evidence>
<dbReference type="Pfam" id="PF23626">
    <property type="entry name" value="CCD_aECM"/>
    <property type="match status" value="1"/>
</dbReference>
<feature type="domain" description="aECM cysteine-cradle" evidence="3">
    <location>
        <begin position="680"/>
        <end position="728"/>
    </location>
</feature>
<feature type="compositionally biased region" description="Basic and acidic residues" evidence="2">
    <location>
        <begin position="74"/>
        <end position="103"/>
    </location>
</feature>
<feature type="region of interest" description="Disordered" evidence="2">
    <location>
        <begin position="1"/>
        <end position="130"/>
    </location>
</feature>
<dbReference type="Proteomes" id="UP000050640">
    <property type="component" value="Unplaced"/>
</dbReference>
<protein>
    <submittedName>
        <fullName evidence="5">Reverse transcriptase domain-containing protein</fullName>
    </submittedName>
</protein>
<keyword evidence="1" id="KW-0175">Coiled coil</keyword>
<dbReference type="STRING" id="1147741.A0A0R3RKB8"/>
<reference evidence="5" key="1">
    <citation type="submission" date="2017-02" db="UniProtKB">
        <authorList>
            <consortium name="WormBaseParasite"/>
        </authorList>
    </citation>
    <scope>IDENTIFICATION</scope>
</reference>